<name>A0ABV7E545_9SPHN</name>
<accession>A0ABV7E545</accession>
<dbReference type="Pfam" id="PF13682">
    <property type="entry name" value="CZB"/>
    <property type="match status" value="1"/>
</dbReference>
<feature type="domain" description="Chemoreceptor zinc-binding" evidence="1">
    <location>
        <begin position="15"/>
        <end position="83"/>
    </location>
</feature>
<dbReference type="EMBL" id="JBHRST010000009">
    <property type="protein sequence ID" value="MFC3097627.1"/>
    <property type="molecule type" value="Genomic_DNA"/>
</dbReference>
<evidence type="ECO:0000313" key="3">
    <source>
        <dbReference type="Proteomes" id="UP001595456"/>
    </source>
</evidence>
<proteinExistence type="predicted"/>
<comment type="caution">
    <text evidence="2">The sequence shown here is derived from an EMBL/GenBank/DDBJ whole genome shotgun (WGS) entry which is preliminary data.</text>
</comment>
<dbReference type="Proteomes" id="UP001595456">
    <property type="component" value="Unassembled WGS sequence"/>
</dbReference>
<dbReference type="InterPro" id="IPR025991">
    <property type="entry name" value="Chemoreceptor_zinc-bind_dom"/>
</dbReference>
<evidence type="ECO:0000313" key="2">
    <source>
        <dbReference type="EMBL" id="MFC3097627.1"/>
    </source>
</evidence>
<reference evidence="3" key="1">
    <citation type="journal article" date="2019" name="Int. J. Syst. Evol. Microbiol.">
        <title>The Global Catalogue of Microorganisms (GCM) 10K type strain sequencing project: providing services to taxonomists for standard genome sequencing and annotation.</title>
        <authorList>
            <consortium name="The Broad Institute Genomics Platform"/>
            <consortium name="The Broad Institute Genome Sequencing Center for Infectious Disease"/>
            <person name="Wu L."/>
            <person name="Ma J."/>
        </authorList>
    </citation>
    <scope>NUCLEOTIDE SEQUENCE [LARGE SCALE GENOMIC DNA]</scope>
    <source>
        <strain evidence="3">KCTC 52607</strain>
    </source>
</reference>
<gene>
    <name evidence="2" type="ORF">ACFODU_07395</name>
</gene>
<evidence type="ECO:0000259" key="1">
    <source>
        <dbReference type="Pfam" id="PF13682"/>
    </source>
</evidence>
<protein>
    <submittedName>
        <fullName evidence="2">CZB domain-containing protein</fullName>
    </submittedName>
</protein>
<dbReference type="Gene3D" id="1.20.120.30">
    <property type="entry name" value="Aspartate receptor, ligand-binding domain"/>
    <property type="match status" value="1"/>
</dbReference>
<sequence length="121" mass="13476">MSSTAEQINAAIGAHGMWKLRLKTAITSGAKDLDSRTVSQDCECAFGKWLYGPEIDARTRASMPYQVVKRLHQEFHHSAGRVVQAVECGQNQAAKQLMESDFVPRSEKLVRALMKWKGEVA</sequence>
<organism evidence="2 3">
    <name type="scientific">Alteraurantiacibacter palmitatis</name>
    <dbReference type="NCBI Taxonomy" id="2054628"/>
    <lineage>
        <taxon>Bacteria</taxon>
        <taxon>Pseudomonadati</taxon>
        <taxon>Pseudomonadota</taxon>
        <taxon>Alphaproteobacteria</taxon>
        <taxon>Sphingomonadales</taxon>
        <taxon>Erythrobacteraceae</taxon>
        <taxon>Alteraurantiacibacter</taxon>
    </lineage>
</organism>
<keyword evidence="3" id="KW-1185">Reference proteome</keyword>
<dbReference type="RefSeq" id="WP_336925214.1">
    <property type="nucleotide sequence ID" value="NZ_JBANRO010000003.1"/>
</dbReference>